<proteinExistence type="predicted"/>
<dbReference type="CDD" id="cd04179">
    <property type="entry name" value="DPM_DPG-synthase_like"/>
    <property type="match status" value="1"/>
</dbReference>
<feature type="transmembrane region" description="Helical" evidence="1">
    <location>
        <begin position="234"/>
        <end position="261"/>
    </location>
</feature>
<evidence type="ECO:0000259" key="2">
    <source>
        <dbReference type="Pfam" id="PF00535"/>
    </source>
</evidence>
<dbReference type="PANTHER" id="PTHR48090:SF6">
    <property type="entry name" value="SLR5056 PROTEIN"/>
    <property type="match status" value="1"/>
</dbReference>
<dbReference type="InterPro" id="IPR001173">
    <property type="entry name" value="Glyco_trans_2-like"/>
</dbReference>
<accession>A0A5C7AJ54</accession>
<sequence>MSHLLIYMPALNEAKTIYNVLSSIPKEFFGFDKISLLVVDDGSSDHTEREAMRANATVLSHKHNKGVGSAFVTAVDYALKTKADILVSIDADGQFDVNQIAEMIAPINESKADFCIGNRFLDRRPENMPLIKYWGNKQVNKLVGFISEEKIQDASCGFRAYSREALMNLNLHGSFTYTHEVILDLLNKGYSVSQVPVNVTYFEDRESRVASNLISYAVKTSKISLKCLRDYKPFYFFGIVALGFFLVSFFLGAFVAAHWIFTESITPYKSFGIISLILFLVSILFLVLALLADMLGRIRHNQEKILALIKGQTYEKD</sequence>
<organism evidence="3 4">
    <name type="scientific">Gelidibacter salicanalis</name>
    <dbReference type="NCBI Taxonomy" id="291193"/>
    <lineage>
        <taxon>Bacteria</taxon>
        <taxon>Pseudomonadati</taxon>
        <taxon>Bacteroidota</taxon>
        <taxon>Flavobacteriia</taxon>
        <taxon>Flavobacteriales</taxon>
        <taxon>Flavobacteriaceae</taxon>
        <taxon>Gelidibacter</taxon>
    </lineage>
</organism>
<evidence type="ECO:0000313" key="3">
    <source>
        <dbReference type="EMBL" id="TXE05852.1"/>
    </source>
</evidence>
<keyword evidence="4" id="KW-1185">Reference proteome</keyword>
<dbReference type="EMBL" id="VORX01000009">
    <property type="protein sequence ID" value="TXE05852.1"/>
    <property type="molecule type" value="Genomic_DNA"/>
</dbReference>
<gene>
    <name evidence="3" type="ORF">ES711_14930</name>
</gene>
<keyword evidence="1" id="KW-1133">Transmembrane helix</keyword>
<name>A0A5C7AJ54_9FLAO</name>
<feature type="transmembrane region" description="Helical" evidence="1">
    <location>
        <begin position="273"/>
        <end position="292"/>
    </location>
</feature>
<dbReference type="Proteomes" id="UP000321734">
    <property type="component" value="Unassembled WGS sequence"/>
</dbReference>
<reference evidence="3 4" key="1">
    <citation type="submission" date="2019-08" db="EMBL/GenBank/DDBJ databases">
        <title>Genome sequence of Gelidibacter salicanalis IC162T.</title>
        <authorList>
            <person name="Bowman J.P."/>
        </authorList>
    </citation>
    <scope>NUCLEOTIDE SEQUENCE [LARGE SCALE GENOMIC DNA]</scope>
    <source>
        <strain evidence="3 4">IC162</strain>
    </source>
</reference>
<dbReference type="InterPro" id="IPR029044">
    <property type="entry name" value="Nucleotide-diphossugar_trans"/>
</dbReference>
<dbReference type="OrthoDB" id="9810303at2"/>
<dbReference type="Gene3D" id="3.90.550.10">
    <property type="entry name" value="Spore Coat Polysaccharide Biosynthesis Protein SpsA, Chain A"/>
    <property type="match status" value="1"/>
</dbReference>
<protein>
    <submittedName>
        <fullName evidence="3">Glycosyltransferase family 2 protein</fullName>
    </submittedName>
</protein>
<evidence type="ECO:0000313" key="4">
    <source>
        <dbReference type="Proteomes" id="UP000321734"/>
    </source>
</evidence>
<dbReference type="PANTHER" id="PTHR48090">
    <property type="entry name" value="UNDECAPRENYL-PHOSPHATE 4-DEOXY-4-FORMAMIDO-L-ARABINOSE TRANSFERASE-RELATED"/>
    <property type="match status" value="1"/>
</dbReference>
<evidence type="ECO:0000256" key="1">
    <source>
        <dbReference type="SAM" id="Phobius"/>
    </source>
</evidence>
<dbReference type="InterPro" id="IPR050256">
    <property type="entry name" value="Glycosyltransferase_2"/>
</dbReference>
<keyword evidence="3" id="KW-0808">Transferase</keyword>
<comment type="caution">
    <text evidence="3">The sequence shown here is derived from an EMBL/GenBank/DDBJ whole genome shotgun (WGS) entry which is preliminary data.</text>
</comment>
<feature type="domain" description="Glycosyltransferase 2-like" evidence="2">
    <location>
        <begin position="6"/>
        <end position="167"/>
    </location>
</feature>
<dbReference type="Pfam" id="PF00535">
    <property type="entry name" value="Glycos_transf_2"/>
    <property type="match status" value="1"/>
</dbReference>
<keyword evidence="1" id="KW-0812">Transmembrane</keyword>
<keyword evidence="1" id="KW-0472">Membrane</keyword>
<dbReference type="SUPFAM" id="SSF53448">
    <property type="entry name" value="Nucleotide-diphospho-sugar transferases"/>
    <property type="match status" value="1"/>
</dbReference>
<dbReference type="GO" id="GO:0016740">
    <property type="term" value="F:transferase activity"/>
    <property type="evidence" value="ECO:0007669"/>
    <property type="project" value="UniProtKB-KW"/>
</dbReference>
<dbReference type="AlphaFoldDB" id="A0A5C7AJ54"/>